<dbReference type="Gene3D" id="3.40.250.10">
    <property type="entry name" value="Rhodanese-like domain"/>
    <property type="match status" value="1"/>
</dbReference>
<reference evidence="2 3" key="1">
    <citation type="submission" date="2021-03" db="EMBL/GenBank/DDBJ databases">
        <authorList>
            <person name="Grouzdev D.S."/>
        </authorList>
    </citation>
    <scope>NUCLEOTIDE SEQUENCE [LARGE SCALE GENOMIC DNA]</scope>
    <source>
        <strain evidence="2 3">M50-1</strain>
    </source>
</reference>
<dbReference type="PANTHER" id="PTHR43031:SF1">
    <property type="entry name" value="PYRIDINE NUCLEOTIDE-DISULPHIDE OXIDOREDUCTASE"/>
    <property type="match status" value="1"/>
</dbReference>
<protein>
    <submittedName>
        <fullName evidence="2">Rhodanese-like domain-containing protein</fullName>
    </submittedName>
</protein>
<dbReference type="Pfam" id="PF00581">
    <property type="entry name" value="Rhodanese"/>
    <property type="match status" value="1"/>
</dbReference>
<accession>A0ABS4D699</accession>
<gene>
    <name evidence="2" type="ORF">EYB53_004475</name>
</gene>
<dbReference type="EMBL" id="SIJK02000005">
    <property type="protein sequence ID" value="MBP1464959.1"/>
    <property type="molecule type" value="Genomic_DNA"/>
</dbReference>
<evidence type="ECO:0000313" key="2">
    <source>
        <dbReference type="EMBL" id="MBP1464959.1"/>
    </source>
</evidence>
<proteinExistence type="predicted"/>
<name>A0ABS4D699_9CHLR</name>
<dbReference type="Proteomes" id="UP001193081">
    <property type="component" value="Unassembled WGS sequence"/>
</dbReference>
<evidence type="ECO:0000313" key="3">
    <source>
        <dbReference type="Proteomes" id="UP001193081"/>
    </source>
</evidence>
<organism evidence="2 3">
    <name type="scientific">Candidatus Chloroploca mongolica</name>
    <dbReference type="NCBI Taxonomy" id="2528176"/>
    <lineage>
        <taxon>Bacteria</taxon>
        <taxon>Bacillati</taxon>
        <taxon>Chloroflexota</taxon>
        <taxon>Chloroflexia</taxon>
        <taxon>Chloroflexales</taxon>
        <taxon>Chloroflexineae</taxon>
        <taxon>Oscillochloridaceae</taxon>
        <taxon>Candidatus Chloroploca</taxon>
    </lineage>
</organism>
<dbReference type="InterPro" id="IPR050229">
    <property type="entry name" value="GlpE_sulfurtransferase"/>
</dbReference>
<sequence length="120" mass="13095">MLRNLFQGGSRSATAPATIDVKTLKQRLDQGENLLLVDVRSGEEYTYDGRIAGSRLLPLPMLANRIEELPKDQPIICVCRSGNRSGVACEQLSRKGFTNVTNLSGGMVAWARAGFPMDRG</sequence>
<dbReference type="InterPro" id="IPR036873">
    <property type="entry name" value="Rhodanese-like_dom_sf"/>
</dbReference>
<dbReference type="PROSITE" id="PS50206">
    <property type="entry name" value="RHODANESE_3"/>
    <property type="match status" value="1"/>
</dbReference>
<dbReference type="RefSeq" id="WP_135477027.1">
    <property type="nucleotide sequence ID" value="NZ_SIJK02000005.1"/>
</dbReference>
<dbReference type="SUPFAM" id="SSF52821">
    <property type="entry name" value="Rhodanese/Cell cycle control phosphatase"/>
    <property type="match status" value="1"/>
</dbReference>
<feature type="domain" description="Rhodanese" evidence="1">
    <location>
        <begin position="30"/>
        <end position="119"/>
    </location>
</feature>
<dbReference type="SMART" id="SM00450">
    <property type="entry name" value="RHOD"/>
    <property type="match status" value="1"/>
</dbReference>
<evidence type="ECO:0000259" key="1">
    <source>
        <dbReference type="PROSITE" id="PS50206"/>
    </source>
</evidence>
<dbReference type="PANTHER" id="PTHR43031">
    <property type="entry name" value="FAD-DEPENDENT OXIDOREDUCTASE"/>
    <property type="match status" value="1"/>
</dbReference>
<dbReference type="CDD" id="cd00158">
    <property type="entry name" value="RHOD"/>
    <property type="match status" value="1"/>
</dbReference>
<dbReference type="InterPro" id="IPR001763">
    <property type="entry name" value="Rhodanese-like_dom"/>
</dbReference>
<keyword evidence="3" id="KW-1185">Reference proteome</keyword>
<comment type="caution">
    <text evidence="2">The sequence shown here is derived from an EMBL/GenBank/DDBJ whole genome shotgun (WGS) entry which is preliminary data.</text>
</comment>